<evidence type="ECO:0000313" key="1">
    <source>
        <dbReference type="EMBL" id="DAD78122.1"/>
    </source>
</evidence>
<reference evidence="1" key="1">
    <citation type="journal article" date="2021" name="Proc. Natl. Acad. Sci. U.S.A.">
        <title>A Catalog of Tens of Thousands of Viruses from Human Metagenomes Reveals Hidden Associations with Chronic Diseases.</title>
        <authorList>
            <person name="Tisza M.J."/>
            <person name="Buck C.B."/>
        </authorList>
    </citation>
    <scope>NUCLEOTIDE SEQUENCE</scope>
    <source>
        <strain evidence="1">Ctrgt10</strain>
    </source>
</reference>
<proteinExistence type="predicted"/>
<protein>
    <submittedName>
        <fullName evidence="1">KANAMYCIN NUCLEOTIDYLTRANSFERASE, DIPHOSPHOMETHYLPHOSPHONIC ACID ADENOSYL RESISTANCE, TRANSFERASE</fullName>
    </submittedName>
</protein>
<dbReference type="Gene3D" id="3.30.460.10">
    <property type="entry name" value="Beta Polymerase, domain 2"/>
    <property type="match status" value="1"/>
</dbReference>
<dbReference type="InterPro" id="IPR043519">
    <property type="entry name" value="NT_sf"/>
</dbReference>
<sequence length="239" mass="27396">MRLQHFCAIKEAFENHKELNQKLFDSKKLKEEVRKALLEIVVTFVTDLEENEVPLHVVDVWLIGSNASYNYTSKSDVDLHIITNSSELSCDPALLKVVYSYAKSAFNRNHEITVKGLPVEVYIQDCESTVNSNGIYSILDDAWVKEPKPLSINYPDPKNLAQLKQLTATYKALDRTNLESVTDLIDLAYKIRKEGQLEGEFSDGNLSFKEFRNLGYLDDLKQLKLELESKYLTLENIRS</sequence>
<dbReference type="SUPFAM" id="SSF81301">
    <property type="entry name" value="Nucleotidyltransferase"/>
    <property type="match status" value="1"/>
</dbReference>
<accession>A0A8S5M7C3</accession>
<organism evidence="1">
    <name type="scientific">Siphoviridae sp. ctrgt10</name>
    <dbReference type="NCBI Taxonomy" id="2826479"/>
    <lineage>
        <taxon>Viruses</taxon>
        <taxon>Duplodnaviria</taxon>
        <taxon>Heunggongvirae</taxon>
        <taxon>Uroviricota</taxon>
        <taxon>Caudoviricetes</taxon>
    </lineage>
</organism>
<dbReference type="EMBL" id="BK014839">
    <property type="protein sequence ID" value="DAD78122.1"/>
    <property type="molecule type" value="Genomic_DNA"/>
</dbReference>
<name>A0A8S5M7C3_9CAUD</name>